<feature type="compositionally biased region" description="Basic and acidic residues" evidence="1">
    <location>
        <begin position="70"/>
        <end position="81"/>
    </location>
</feature>
<keyword evidence="3" id="KW-1185">Reference proteome</keyword>
<accession>A0ABP7Q823</accession>
<proteinExistence type="predicted"/>
<dbReference type="RefSeq" id="WP_344809389.1">
    <property type="nucleotide sequence ID" value="NZ_BAABBO010000021.1"/>
</dbReference>
<reference evidence="3" key="1">
    <citation type="journal article" date="2019" name="Int. J. Syst. Evol. Microbiol.">
        <title>The Global Catalogue of Microorganisms (GCM) 10K type strain sequencing project: providing services to taxonomists for standard genome sequencing and annotation.</title>
        <authorList>
            <consortium name="The Broad Institute Genomics Platform"/>
            <consortium name="The Broad Institute Genome Sequencing Center for Infectious Disease"/>
            <person name="Wu L."/>
            <person name="Ma J."/>
        </authorList>
    </citation>
    <scope>NUCLEOTIDE SEQUENCE [LARGE SCALE GENOMIC DNA]</scope>
    <source>
        <strain evidence="3">JCM 17555</strain>
    </source>
</reference>
<dbReference type="Proteomes" id="UP001501337">
    <property type="component" value="Unassembled WGS sequence"/>
</dbReference>
<comment type="caution">
    <text evidence="2">The sequence shown here is derived from an EMBL/GenBank/DDBJ whole genome shotgun (WGS) entry which is preliminary data.</text>
</comment>
<dbReference type="EMBL" id="BAABBO010000021">
    <property type="protein sequence ID" value="GAA3977732.1"/>
    <property type="molecule type" value="Genomic_DNA"/>
</dbReference>
<feature type="region of interest" description="Disordered" evidence="1">
    <location>
        <begin position="1"/>
        <end position="22"/>
    </location>
</feature>
<protein>
    <submittedName>
        <fullName evidence="2">Uncharacterized protein</fullName>
    </submittedName>
</protein>
<gene>
    <name evidence="2" type="ORF">GCM10022278_38110</name>
</gene>
<sequence length="110" mass="12637">MNRAEKEMAKKHAEERKGLSEAEYRQLDLAEALGRKVHYEMFPEEYDFKMDSISDAKDRRRGKNPMSSEYTDKVNARRKELGVSPLGTNGMPTDNSSEEAARQEALRRLG</sequence>
<organism evidence="2 3">
    <name type="scientific">Allohahella marinimesophila</name>
    <dbReference type="NCBI Taxonomy" id="1054972"/>
    <lineage>
        <taxon>Bacteria</taxon>
        <taxon>Pseudomonadati</taxon>
        <taxon>Pseudomonadota</taxon>
        <taxon>Gammaproteobacteria</taxon>
        <taxon>Oceanospirillales</taxon>
        <taxon>Hahellaceae</taxon>
        <taxon>Allohahella</taxon>
    </lineage>
</organism>
<feature type="compositionally biased region" description="Basic and acidic residues" evidence="1">
    <location>
        <begin position="99"/>
        <end position="110"/>
    </location>
</feature>
<evidence type="ECO:0000313" key="2">
    <source>
        <dbReference type="EMBL" id="GAA3977732.1"/>
    </source>
</evidence>
<name>A0ABP7Q823_9GAMM</name>
<evidence type="ECO:0000313" key="3">
    <source>
        <dbReference type="Proteomes" id="UP001501337"/>
    </source>
</evidence>
<evidence type="ECO:0000256" key="1">
    <source>
        <dbReference type="SAM" id="MobiDB-lite"/>
    </source>
</evidence>
<feature type="compositionally biased region" description="Polar residues" evidence="1">
    <location>
        <begin position="86"/>
        <end position="95"/>
    </location>
</feature>
<feature type="region of interest" description="Disordered" evidence="1">
    <location>
        <begin position="50"/>
        <end position="110"/>
    </location>
</feature>